<dbReference type="SUPFAM" id="SSF48317">
    <property type="entry name" value="Acid phosphatase/Vanadium-dependent haloperoxidase"/>
    <property type="match status" value="1"/>
</dbReference>
<feature type="transmembrane region" description="Helical" evidence="14">
    <location>
        <begin position="285"/>
        <end position="305"/>
    </location>
</feature>
<feature type="transmembrane region" description="Helical" evidence="14">
    <location>
        <begin position="150"/>
        <end position="168"/>
    </location>
</feature>
<evidence type="ECO:0000256" key="14">
    <source>
        <dbReference type="SAM" id="Phobius"/>
    </source>
</evidence>
<keyword evidence="7 11" id="KW-0378">Hydrolase</keyword>
<evidence type="ECO:0000256" key="1">
    <source>
        <dbReference type="ARBA" id="ARBA00004477"/>
    </source>
</evidence>
<dbReference type="GO" id="GO:0004346">
    <property type="term" value="F:glucose-6-phosphatase activity"/>
    <property type="evidence" value="ECO:0007669"/>
    <property type="project" value="UniProtKB-EC"/>
</dbReference>
<comment type="similarity">
    <text evidence="3 11">Belongs to the glucose-6-phosphatase family.</text>
</comment>
<evidence type="ECO:0000256" key="13">
    <source>
        <dbReference type="PIRSR" id="PIRSR000905-2"/>
    </source>
</evidence>
<gene>
    <name evidence="16" type="ORF">NEZAVI_LOCUS10584</name>
</gene>
<dbReference type="OrthoDB" id="6416209at2759"/>
<feature type="transmembrane region" description="Helical" evidence="14">
    <location>
        <begin position="174"/>
        <end position="193"/>
    </location>
</feature>
<evidence type="ECO:0000256" key="8">
    <source>
        <dbReference type="ARBA" id="ARBA00022824"/>
    </source>
</evidence>
<feature type="active site" description="Nucleophile" evidence="12">
    <location>
        <position position="173"/>
    </location>
</feature>
<dbReference type="InterPro" id="IPR036938">
    <property type="entry name" value="PAP2/HPO_sf"/>
</dbReference>
<evidence type="ECO:0000313" key="17">
    <source>
        <dbReference type="Proteomes" id="UP001152798"/>
    </source>
</evidence>
<keyword evidence="6 14" id="KW-0812">Transmembrane</keyword>
<reference evidence="16" key="1">
    <citation type="submission" date="2022-01" db="EMBL/GenBank/DDBJ databases">
        <authorList>
            <person name="King R."/>
        </authorList>
    </citation>
    <scope>NUCLEOTIDE SEQUENCE</scope>
</reference>
<proteinExistence type="inferred from homology"/>
<evidence type="ECO:0000256" key="7">
    <source>
        <dbReference type="ARBA" id="ARBA00022801"/>
    </source>
</evidence>
<feature type="transmembrane region" description="Helical" evidence="14">
    <location>
        <begin position="325"/>
        <end position="344"/>
    </location>
</feature>
<comment type="subcellular location">
    <subcellularLocation>
        <location evidence="1">Endoplasmic reticulum membrane</location>
        <topology evidence="1">Multi-pass membrane protein</topology>
    </subcellularLocation>
</comment>
<dbReference type="Pfam" id="PF01569">
    <property type="entry name" value="PAP2"/>
    <property type="match status" value="1"/>
</dbReference>
<evidence type="ECO:0000256" key="5">
    <source>
        <dbReference type="ARBA" id="ARBA00022432"/>
    </source>
</evidence>
<keyword evidence="10 11" id="KW-0472">Membrane</keyword>
<feature type="binding site" evidence="13">
    <location>
        <position position="83"/>
    </location>
    <ligand>
        <name>substrate</name>
    </ligand>
</feature>
<keyword evidence="5 11" id="KW-0312">Gluconeogenesis</keyword>
<keyword evidence="8 11" id="KW-0256">Endoplasmic reticulum</keyword>
<feature type="active site" description="Proton donor" evidence="12">
    <location>
        <position position="114"/>
    </location>
</feature>
<feature type="domain" description="Phosphatidic acid phosphatase type 2/haloperoxidase" evidence="15">
    <location>
        <begin position="57"/>
        <end position="193"/>
    </location>
</feature>
<dbReference type="EC" id="3.1.3.9" evidence="4 11"/>
<evidence type="ECO:0000256" key="12">
    <source>
        <dbReference type="PIRSR" id="PIRSR000905-1"/>
    </source>
</evidence>
<name>A0A9P0MR49_NEZVI</name>
<accession>A0A9P0MR49</accession>
<sequence length="349" mass="40009">MNSISHNFLLYQANFILDIQNIFGENNDFLRKVSKYSDPSYAISILFPVFCSLDTKVGFYVLLVSSVTEWANILLKWFLAENRPYWWVAEAKVHVPLRQTDITCETGAGSPSGHVMGAAALSYVFLRWLTCWMSEIVPPNKKRFRNAVRIFLWMVYLIIVCLVTLSRVNIAAHFIHQCLLGAIIGLLISMLLVKDAKWTLCRKFFSLSKWKMILLAFLGTSVAVACYFLHQVLGLDPGWSIKLAFKWCERPHLISVNTTPLYSIVRDCGCFFAMAIASPVKERKFYPIVGVTATSLFFIGAKMLRPLMPNNDPFQFYLFHFLDNIFTHFCLLVVVPFIASLVKFKEKKH</sequence>
<dbReference type="InterPro" id="IPR000326">
    <property type="entry name" value="PAP2/HPO"/>
</dbReference>
<feature type="binding site" evidence="13">
    <location>
        <position position="167"/>
    </location>
    <ligand>
        <name>substrate</name>
    </ligand>
</feature>
<dbReference type="SMART" id="SM00014">
    <property type="entry name" value="acidPPc"/>
    <property type="match status" value="1"/>
</dbReference>
<organism evidence="16 17">
    <name type="scientific">Nezara viridula</name>
    <name type="common">Southern green stink bug</name>
    <name type="synonym">Cimex viridulus</name>
    <dbReference type="NCBI Taxonomy" id="85310"/>
    <lineage>
        <taxon>Eukaryota</taxon>
        <taxon>Metazoa</taxon>
        <taxon>Ecdysozoa</taxon>
        <taxon>Arthropoda</taxon>
        <taxon>Hexapoda</taxon>
        <taxon>Insecta</taxon>
        <taxon>Pterygota</taxon>
        <taxon>Neoptera</taxon>
        <taxon>Paraneoptera</taxon>
        <taxon>Hemiptera</taxon>
        <taxon>Heteroptera</taxon>
        <taxon>Panheteroptera</taxon>
        <taxon>Pentatomomorpha</taxon>
        <taxon>Pentatomoidea</taxon>
        <taxon>Pentatomidae</taxon>
        <taxon>Pentatominae</taxon>
        <taxon>Nezara</taxon>
    </lineage>
</organism>
<evidence type="ECO:0000256" key="10">
    <source>
        <dbReference type="ARBA" id="ARBA00023136"/>
    </source>
</evidence>
<evidence type="ECO:0000313" key="16">
    <source>
        <dbReference type="EMBL" id="CAH1401590.1"/>
    </source>
</evidence>
<evidence type="ECO:0000256" key="6">
    <source>
        <dbReference type="ARBA" id="ARBA00022692"/>
    </source>
</evidence>
<dbReference type="AlphaFoldDB" id="A0A9P0MR49"/>
<dbReference type="GO" id="GO:0005789">
    <property type="term" value="C:endoplasmic reticulum membrane"/>
    <property type="evidence" value="ECO:0007669"/>
    <property type="project" value="UniProtKB-SubCell"/>
</dbReference>
<dbReference type="PANTHER" id="PTHR12591:SF0">
    <property type="entry name" value="FI19814P1"/>
    <property type="match status" value="1"/>
</dbReference>
<dbReference type="PANTHER" id="PTHR12591">
    <property type="entry name" value="GLUCOSE-6-PHOSPHATASE"/>
    <property type="match status" value="1"/>
</dbReference>
<comment type="pathway">
    <text evidence="2 11">Carbohydrate biosynthesis; gluconeogenesis.</text>
</comment>
<keyword evidence="9 14" id="KW-1133">Transmembrane helix</keyword>
<evidence type="ECO:0000256" key="9">
    <source>
        <dbReference type="ARBA" id="ARBA00022989"/>
    </source>
</evidence>
<evidence type="ECO:0000256" key="4">
    <source>
        <dbReference type="ARBA" id="ARBA00012634"/>
    </source>
</evidence>
<dbReference type="EMBL" id="OV725081">
    <property type="protein sequence ID" value="CAH1401590.1"/>
    <property type="molecule type" value="Genomic_DNA"/>
</dbReference>
<evidence type="ECO:0000256" key="2">
    <source>
        <dbReference type="ARBA" id="ARBA00004742"/>
    </source>
</evidence>
<feature type="transmembrane region" description="Helical" evidence="14">
    <location>
        <begin position="213"/>
        <end position="233"/>
    </location>
</feature>
<dbReference type="PIRSF" id="PIRSF000905">
    <property type="entry name" value="Glucose-6-phosphatase"/>
    <property type="match status" value="1"/>
</dbReference>
<dbReference type="InterPro" id="IPR016275">
    <property type="entry name" value="Glucose-6-phosphatase"/>
</dbReference>
<dbReference type="GO" id="GO:0051156">
    <property type="term" value="P:glucose 6-phosphate metabolic process"/>
    <property type="evidence" value="ECO:0007669"/>
    <property type="project" value="TreeGrafter"/>
</dbReference>
<evidence type="ECO:0000256" key="11">
    <source>
        <dbReference type="PIRNR" id="PIRNR000905"/>
    </source>
</evidence>
<dbReference type="Gene3D" id="1.20.144.10">
    <property type="entry name" value="Phosphatidic acid phosphatase type 2/haloperoxidase"/>
    <property type="match status" value="1"/>
</dbReference>
<keyword evidence="17" id="KW-1185">Reference proteome</keyword>
<evidence type="ECO:0000256" key="3">
    <source>
        <dbReference type="ARBA" id="ARBA00009266"/>
    </source>
</evidence>
<dbReference type="Proteomes" id="UP001152798">
    <property type="component" value="Chromosome 5"/>
</dbReference>
<dbReference type="GO" id="GO:0006094">
    <property type="term" value="P:gluconeogenesis"/>
    <property type="evidence" value="ECO:0007669"/>
    <property type="project" value="UniProtKB-UniRule"/>
</dbReference>
<protein>
    <recommendedName>
        <fullName evidence="4 11">Glucose-6-phosphatase</fullName>
        <ecNumber evidence="4 11">3.1.3.9</ecNumber>
    </recommendedName>
</protein>
<evidence type="ECO:0000259" key="15">
    <source>
        <dbReference type="SMART" id="SM00014"/>
    </source>
</evidence>